<organism evidence="3 4">
    <name type="scientific">Tanacetum coccineum</name>
    <dbReference type="NCBI Taxonomy" id="301880"/>
    <lineage>
        <taxon>Eukaryota</taxon>
        <taxon>Viridiplantae</taxon>
        <taxon>Streptophyta</taxon>
        <taxon>Embryophyta</taxon>
        <taxon>Tracheophyta</taxon>
        <taxon>Spermatophyta</taxon>
        <taxon>Magnoliopsida</taxon>
        <taxon>eudicotyledons</taxon>
        <taxon>Gunneridae</taxon>
        <taxon>Pentapetalae</taxon>
        <taxon>asterids</taxon>
        <taxon>campanulids</taxon>
        <taxon>Asterales</taxon>
        <taxon>Asteraceae</taxon>
        <taxon>Asteroideae</taxon>
        <taxon>Anthemideae</taxon>
        <taxon>Anthemidinae</taxon>
        <taxon>Tanacetum</taxon>
    </lineage>
</organism>
<keyword evidence="1" id="KW-0175">Coiled coil</keyword>
<evidence type="ECO:0000313" key="4">
    <source>
        <dbReference type="Proteomes" id="UP001151760"/>
    </source>
</evidence>
<dbReference type="EMBL" id="BQNB010012388">
    <property type="protein sequence ID" value="GJT02975.1"/>
    <property type="molecule type" value="Genomic_DNA"/>
</dbReference>
<accession>A0ABQ5AJW7</accession>
<feature type="compositionally biased region" description="Basic and acidic residues" evidence="2">
    <location>
        <begin position="76"/>
        <end position="89"/>
    </location>
</feature>
<feature type="region of interest" description="Disordered" evidence="2">
    <location>
        <begin position="1"/>
        <end position="20"/>
    </location>
</feature>
<gene>
    <name evidence="3" type="ORF">Tco_0824144</name>
</gene>
<protein>
    <submittedName>
        <fullName evidence="3">Uncharacterized protein</fullName>
    </submittedName>
</protein>
<feature type="coiled-coil region" evidence="1">
    <location>
        <begin position="385"/>
        <end position="433"/>
    </location>
</feature>
<dbReference type="Proteomes" id="UP001151760">
    <property type="component" value="Unassembled WGS sequence"/>
</dbReference>
<feature type="compositionally biased region" description="Pro residues" evidence="2">
    <location>
        <begin position="51"/>
        <end position="65"/>
    </location>
</feature>
<feature type="compositionally biased region" description="Acidic residues" evidence="2">
    <location>
        <begin position="100"/>
        <end position="157"/>
    </location>
</feature>
<name>A0ABQ5AJW7_9ASTR</name>
<reference evidence="3" key="2">
    <citation type="submission" date="2022-01" db="EMBL/GenBank/DDBJ databases">
        <authorList>
            <person name="Yamashiro T."/>
            <person name="Shiraishi A."/>
            <person name="Satake H."/>
            <person name="Nakayama K."/>
        </authorList>
    </citation>
    <scope>NUCLEOTIDE SEQUENCE</scope>
</reference>
<sequence length="459" mass="50802">MSSASSAATYTSVYTDSEPGRVLWGADEEISDRRIPRVIVLGYDGLAMQPVAPPSPDYIPGPEDPQTPLVSQMSRMSREAYDVIAEHRIQTRSPGYITESDPEEDPEEYEDDETEDGPVDYPMDEGDDGDDDDSDSSVDDADDKDEDDDDEEEEEEEHLAPADSAVVIPADEPVSPPKGTKPVIPPPSTDITIGARIIVRPQGSISLPPEAEVERLLAMTTLSPSPLISLSPPSAGERLARCMALPAHSSPPPVPSPLLPSYGCPTQIQTHRIASTQAFIDAITAILPSPPLPPLPPSLYIPPPADHRDDIPESEQPPRKRLCLSTLGSRLNRGEFLLRRPIMRVTELAELHEHDIEDLYSLLEDAQDSRALSIQHINRYNETRFRMAQSEIAALRETNRRHQEQMVETLRVMRDMRQEMGDMQTELLALRGQRRARQPAPDARIPDHQDALGDADSHV</sequence>
<evidence type="ECO:0000256" key="1">
    <source>
        <dbReference type="SAM" id="Coils"/>
    </source>
</evidence>
<proteinExistence type="predicted"/>
<comment type="caution">
    <text evidence="3">The sequence shown here is derived from an EMBL/GenBank/DDBJ whole genome shotgun (WGS) entry which is preliminary data.</text>
</comment>
<reference evidence="3" key="1">
    <citation type="journal article" date="2022" name="Int. J. Mol. Sci.">
        <title>Draft Genome of Tanacetum Coccineum: Genomic Comparison of Closely Related Tanacetum-Family Plants.</title>
        <authorList>
            <person name="Yamashiro T."/>
            <person name="Shiraishi A."/>
            <person name="Nakayama K."/>
            <person name="Satake H."/>
        </authorList>
    </citation>
    <scope>NUCLEOTIDE SEQUENCE</scope>
</reference>
<feature type="compositionally biased region" description="Low complexity" evidence="2">
    <location>
        <begin position="1"/>
        <end position="17"/>
    </location>
</feature>
<evidence type="ECO:0000256" key="2">
    <source>
        <dbReference type="SAM" id="MobiDB-lite"/>
    </source>
</evidence>
<feature type="region of interest" description="Disordered" evidence="2">
    <location>
        <begin position="433"/>
        <end position="459"/>
    </location>
</feature>
<feature type="region of interest" description="Disordered" evidence="2">
    <location>
        <begin position="51"/>
        <end position="189"/>
    </location>
</feature>
<feature type="compositionally biased region" description="Basic and acidic residues" evidence="2">
    <location>
        <begin position="444"/>
        <end position="459"/>
    </location>
</feature>
<evidence type="ECO:0000313" key="3">
    <source>
        <dbReference type="EMBL" id="GJT02975.1"/>
    </source>
</evidence>
<keyword evidence="4" id="KW-1185">Reference proteome</keyword>